<sequence length="166" mass="19620">MFISFVHSSPILKNLRKYRLFRSNHAKTSESLRLCRFFKLFHPGIEIRSRKDAQSQAFPYFPYFQDEKDAYSQELGEIYGREEQLPAWAILKRLKSTKLGMFPLIPAVFSSKAAHFRMKKAARSRFIYLRDSPKYSVDLLQRHANFLCSYPVNKTMSLMKHRPVMC</sequence>
<dbReference type="Proteomes" id="UP000190626">
    <property type="component" value="Unassembled WGS sequence"/>
</dbReference>
<protein>
    <submittedName>
        <fullName evidence="1">Uncharacterized protein</fullName>
    </submittedName>
</protein>
<evidence type="ECO:0000313" key="1">
    <source>
        <dbReference type="EMBL" id="OPH51960.1"/>
    </source>
</evidence>
<name>A0A1V4HE24_9BACL</name>
<dbReference type="EMBL" id="MBTG01000028">
    <property type="protein sequence ID" value="OPH51960.1"/>
    <property type="molecule type" value="Genomic_DNA"/>
</dbReference>
<organism evidence="1 2">
    <name type="scientific">Paenibacillus ferrarius</name>
    <dbReference type="NCBI Taxonomy" id="1469647"/>
    <lineage>
        <taxon>Bacteria</taxon>
        <taxon>Bacillati</taxon>
        <taxon>Bacillota</taxon>
        <taxon>Bacilli</taxon>
        <taxon>Bacillales</taxon>
        <taxon>Paenibacillaceae</taxon>
        <taxon>Paenibacillus</taxon>
    </lineage>
</organism>
<reference evidence="2" key="1">
    <citation type="submission" date="2016-07" db="EMBL/GenBank/DDBJ databases">
        <authorList>
            <person name="Florea S."/>
            <person name="Webb J.S."/>
            <person name="Jaromczyk J."/>
            <person name="Schardl C.L."/>
        </authorList>
    </citation>
    <scope>NUCLEOTIDE SEQUENCE [LARGE SCALE GENOMIC DNA]</scope>
    <source>
        <strain evidence="2">CY1</strain>
    </source>
</reference>
<keyword evidence="2" id="KW-1185">Reference proteome</keyword>
<accession>A0A1V4HE24</accession>
<proteinExistence type="predicted"/>
<evidence type="ECO:0000313" key="2">
    <source>
        <dbReference type="Proteomes" id="UP000190626"/>
    </source>
</evidence>
<gene>
    <name evidence="1" type="ORF">BC351_33795</name>
</gene>
<comment type="caution">
    <text evidence="1">The sequence shown here is derived from an EMBL/GenBank/DDBJ whole genome shotgun (WGS) entry which is preliminary data.</text>
</comment>
<dbReference type="AlphaFoldDB" id="A0A1V4HE24"/>